<feature type="compositionally biased region" description="Basic and acidic residues" evidence="1">
    <location>
        <begin position="311"/>
        <end position="324"/>
    </location>
</feature>
<keyword evidence="3" id="KW-1185">Reference proteome</keyword>
<dbReference type="OrthoDB" id="3269456at2759"/>
<sequence>MNRFFDANDARAQIAKYIMNGSMDGTDARMLGDVERITVSALKVESFDEPKTLRLAVDTPDGLEEAAFRVPGFLCSKTLPPILRSVCARGGIDGSASVTIDDRDGRRNEVVEHAKKLRQHVKVTAFGSTLYSTLQEKAADIFKVFEDNSHHINIRPSDRKLWDGEICFDFHSRYFTERKHVPSVKHAPFPQEVDPLHILEDLKGEDLLHLEENDVQYCEKVYGDDGSVSYVAMDPKKFQVGDFVELTVTFVCHPVKKNEFVVIPTLRALALLSSELRQQSEQRLRESRDRQGAASQSGSPAVRRSLKRKRLNVEDDRDGKRRADLGENMVVERLSKLNTR</sequence>
<evidence type="ECO:0000256" key="1">
    <source>
        <dbReference type="SAM" id="MobiDB-lite"/>
    </source>
</evidence>
<dbReference type="EMBL" id="SDEE01001097">
    <property type="protein sequence ID" value="RXW12852.1"/>
    <property type="molecule type" value="Genomic_DNA"/>
</dbReference>
<protein>
    <submittedName>
        <fullName evidence="2">Uncharacterized protein</fullName>
    </submittedName>
</protein>
<evidence type="ECO:0000313" key="2">
    <source>
        <dbReference type="EMBL" id="RXW12852.1"/>
    </source>
</evidence>
<feature type="region of interest" description="Disordered" evidence="1">
    <location>
        <begin position="282"/>
        <end position="324"/>
    </location>
</feature>
<dbReference type="Proteomes" id="UP000290288">
    <property type="component" value="Unassembled WGS sequence"/>
</dbReference>
<feature type="compositionally biased region" description="Basic and acidic residues" evidence="1">
    <location>
        <begin position="282"/>
        <end position="291"/>
    </location>
</feature>
<evidence type="ECO:0000313" key="3">
    <source>
        <dbReference type="Proteomes" id="UP000290288"/>
    </source>
</evidence>
<accession>A0A4Q2D267</accession>
<dbReference type="AlphaFoldDB" id="A0A4Q2D267"/>
<gene>
    <name evidence="2" type="ORF">EST38_g13002</name>
</gene>
<proteinExistence type="predicted"/>
<comment type="caution">
    <text evidence="2">The sequence shown here is derived from an EMBL/GenBank/DDBJ whole genome shotgun (WGS) entry which is preliminary data.</text>
</comment>
<organism evidence="2 3">
    <name type="scientific">Candolleomyces aberdarensis</name>
    <dbReference type="NCBI Taxonomy" id="2316362"/>
    <lineage>
        <taxon>Eukaryota</taxon>
        <taxon>Fungi</taxon>
        <taxon>Dikarya</taxon>
        <taxon>Basidiomycota</taxon>
        <taxon>Agaricomycotina</taxon>
        <taxon>Agaricomycetes</taxon>
        <taxon>Agaricomycetidae</taxon>
        <taxon>Agaricales</taxon>
        <taxon>Agaricineae</taxon>
        <taxon>Psathyrellaceae</taxon>
        <taxon>Candolleomyces</taxon>
    </lineage>
</organism>
<name>A0A4Q2D267_9AGAR</name>
<reference evidence="2 3" key="1">
    <citation type="submission" date="2019-01" db="EMBL/GenBank/DDBJ databases">
        <title>Draft genome sequence of Psathyrella aberdarensis IHI B618.</title>
        <authorList>
            <person name="Buettner E."/>
            <person name="Kellner H."/>
        </authorList>
    </citation>
    <scope>NUCLEOTIDE SEQUENCE [LARGE SCALE GENOMIC DNA]</scope>
    <source>
        <strain evidence="2 3">IHI B618</strain>
    </source>
</reference>